<keyword evidence="7" id="KW-0966">Cell projection</keyword>
<keyword evidence="4 8" id="KW-0479">Metal-binding</keyword>
<dbReference type="Gene3D" id="2.60.40.10">
    <property type="entry name" value="Immunoglobulins"/>
    <property type="match status" value="6"/>
</dbReference>
<comment type="subcellular location">
    <subcellularLocation>
        <location evidence="1">Cell projection</location>
        <location evidence="1">Cilium</location>
    </subcellularLocation>
    <subcellularLocation>
        <location evidence="2">Cytoplasm</location>
    </subcellularLocation>
</comment>
<evidence type="ECO:0000256" key="4">
    <source>
        <dbReference type="ARBA" id="ARBA00022723"/>
    </source>
</evidence>
<evidence type="ECO:0000256" key="2">
    <source>
        <dbReference type="ARBA" id="ARBA00004496"/>
    </source>
</evidence>
<feature type="domain" description="Cytochrome c" evidence="10">
    <location>
        <begin position="27"/>
        <end position="123"/>
    </location>
</feature>
<dbReference type="PANTHER" id="PTHR46127:SF1">
    <property type="entry name" value="CILIA- AND FLAGELLA-ASSOCIATED PROTEIN 65"/>
    <property type="match status" value="1"/>
</dbReference>
<evidence type="ECO:0000256" key="9">
    <source>
        <dbReference type="SAM" id="SignalP"/>
    </source>
</evidence>
<sequence length="842" mass="83986">MSSIRFTTYRARRAALWLAGLVFAGFGLQAQASDLTDWQASDCVSCHGSAGNYVVAPSISSSYGKILAVSASWMSDDTSFRNKLKASVAPMGDSNGPAPNSGYGYTLSNAQITAYRNFLLSARNAVVSTPSFSNTSVGSNSTANITITNMRGAEITYGAPSITSGSSDYSITAESCPTRVVPVDGGTCTITVRFAPSTFGSRNGSLDFSFVNNGQDPTPPSRSITLTGTGLGPSFSIASSTLTFSTMEGTNTTQSTTISNNGNASMTLGTLSFSGAASGDYSLGAGNTCVAGGVIAAAGSCTLVVRFAPGSGTVGTRNASLSVTHNASGSPQAVTLNGTSTAAPAAHITLTQSTLTFGSVQLGSSLAASAVTITNTGDADLSWSGLTLGGSVPGDYSRSGTCALGTPVTANGGTCTIIMTFSPSALGSRTASLTLASNANNGSQLITLSGTGIPVPAPQVSLSPTTLSFGTQTVGGLYPAKTVTLTNSGTATLNISSLSVSGASFSLVTASPCGSSLAAGASCSIDIRFSPASVAASITGTLNLSSNAAGSPHSVPLDGSGSATAAPVLAWQTTSPFNFGTVAAGSISAEQQATLKNMGPGGATLNLVNIVGANSSSFTVDLSGCSVGAAFYEGQTCLVKVRFAPASLGTKQAAVQVVSTGTSPGAFDLQGTGSGGAAANISLSATSLSFGYLKVGEGSAPVELRMRNSGSDALHIDKITLSGQYAIQYKTCPLPPFDLSPGFECAVTLTFLPSSPGAGGGSLRIESNAADTPNAIVTLNGQAEGTTQTSTGTLGGGGGGCSIANGESPFDPTLWLIVLVAAGVLVYRSRQVRRATEDREQP</sequence>
<dbReference type="InterPro" id="IPR013783">
    <property type="entry name" value="Ig-like_fold"/>
</dbReference>
<dbReference type="Pfam" id="PF22544">
    <property type="entry name" value="HYDIN_VesB_CFA65-like_Ig"/>
    <property type="match status" value="1"/>
</dbReference>
<evidence type="ECO:0000259" key="10">
    <source>
        <dbReference type="PROSITE" id="PS51007"/>
    </source>
</evidence>
<evidence type="ECO:0000256" key="8">
    <source>
        <dbReference type="PROSITE-ProRule" id="PRU00433"/>
    </source>
</evidence>
<keyword evidence="6" id="KW-0969">Cilium</keyword>
<evidence type="ECO:0000313" key="11">
    <source>
        <dbReference type="EMBL" id="GAA5163085.1"/>
    </source>
</evidence>
<organism evidence="11 12">
    <name type="scientific">Viridibacterium curvum</name>
    <dbReference type="NCBI Taxonomy" id="1101404"/>
    <lineage>
        <taxon>Bacteria</taxon>
        <taxon>Pseudomonadati</taxon>
        <taxon>Pseudomonadota</taxon>
        <taxon>Betaproteobacteria</taxon>
        <taxon>Rhodocyclales</taxon>
        <taxon>Rhodocyclaceae</taxon>
        <taxon>Viridibacterium</taxon>
    </lineage>
</organism>
<dbReference type="NCBIfam" id="NF033191">
    <property type="entry name" value="JDVT-CTERM"/>
    <property type="match status" value="1"/>
</dbReference>
<dbReference type="EMBL" id="BAABLD010000007">
    <property type="protein sequence ID" value="GAA5163085.1"/>
    <property type="molecule type" value="Genomic_DNA"/>
</dbReference>
<keyword evidence="12" id="KW-1185">Reference proteome</keyword>
<keyword evidence="3" id="KW-0963">Cytoplasm</keyword>
<feature type="signal peptide" evidence="9">
    <location>
        <begin position="1"/>
        <end position="32"/>
    </location>
</feature>
<dbReference type="InterPro" id="IPR053879">
    <property type="entry name" value="HYDIN_VesB_CFA65-like_Ig"/>
</dbReference>
<dbReference type="PANTHER" id="PTHR46127">
    <property type="entry name" value="CILIA- AND FLAGELLA-ASSOCIATED PROTEIN 65"/>
    <property type="match status" value="1"/>
</dbReference>
<dbReference type="Proteomes" id="UP001500547">
    <property type="component" value="Unassembled WGS sequence"/>
</dbReference>
<accession>A0ABP9QJN6</accession>
<keyword evidence="8" id="KW-0349">Heme</keyword>
<keyword evidence="5 8" id="KW-0408">Iron</keyword>
<dbReference type="InterPro" id="IPR052614">
    <property type="entry name" value="CFAP65"/>
</dbReference>
<evidence type="ECO:0000256" key="1">
    <source>
        <dbReference type="ARBA" id="ARBA00004138"/>
    </source>
</evidence>
<dbReference type="PROSITE" id="PS51007">
    <property type="entry name" value="CYTC"/>
    <property type="match status" value="1"/>
</dbReference>
<proteinExistence type="predicted"/>
<protein>
    <recommendedName>
        <fullName evidence="10">Cytochrome c domain-containing protein</fullName>
    </recommendedName>
</protein>
<comment type="caution">
    <text evidence="11">The sequence shown here is derived from an EMBL/GenBank/DDBJ whole genome shotgun (WGS) entry which is preliminary data.</text>
</comment>
<reference evidence="12" key="1">
    <citation type="journal article" date="2019" name="Int. J. Syst. Evol. Microbiol.">
        <title>The Global Catalogue of Microorganisms (GCM) 10K type strain sequencing project: providing services to taxonomists for standard genome sequencing and annotation.</title>
        <authorList>
            <consortium name="The Broad Institute Genomics Platform"/>
            <consortium name="The Broad Institute Genome Sequencing Center for Infectious Disease"/>
            <person name="Wu L."/>
            <person name="Ma J."/>
        </authorList>
    </citation>
    <scope>NUCLEOTIDE SEQUENCE [LARGE SCALE GENOMIC DNA]</scope>
    <source>
        <strain evidence="12">JCM 18715</strain>
    </source>
</reference>
<dbReference type="RefSeq" id="WP_345532234.1">
    <property type="nucleotide sequence ID" value="NZ_BAABLD010000007.1"/>
</dbReference>
<gene>
    <name evidence="11" type="ORF">GCM10025770_14700</name>
</gene>
<keyword evidence="9" id="KW-0732">Signal</keyword>
<dbReference type="NCBIfam" id="NF012200">
    <property type="entry name" value="choice_anch_D"/>
    <property type="match status" value="6"/>
</dbReference>
<name>A0ABP9QJN6_9RHOO</name>
<dbReference type="InterPro" id="IPR009056">
    <property type="entry name" value="Cyt_c-like_dom"/>
</dbReference>
<evidence type="ECO:0000256" key="6">
    <source>
        <dbReference type="ARBA" id="ARBA00023069"/>
    </source>
</evidence>
<evidence type="ECO:0000256" key="3">
    <source>
        <dbReference type="ARBA" id="ARBA00022490"/>
    </source>
</evidence>
<feature type="chain" id="PRO_5046379208" description="Cytochrome c domain-containing protein" evidence="9">
    <location>
        <begin position="33"/>
        <end position="842"/>
    </location>
</feature>
<evidence type="ECO:0000256" key="7">
    <source>
        <dbReference type="ARBA" id="ARBA00023273"/>
    </source>
</evidence>
<evidence type="ECO:0000313" key="12">
    <source>
        <dbReference type="Proteomes" id="UP001500547"/>
    </source>
</evidence>
<evidence type="ECO:0000256" key="5">
    <source>
        <dbReference type="ARBA" id="ARBA00023004"/>
    </source>
</evidence>